<dbReference type="PROSITE" id="PS50158">
    <property type="entry name" value="ZF_CCHC"/>
    <property type="match status" value="1"/>
</dbReference>
<name>A0A9Q3D5U8_9BASI</name>
<dbReference type="Proteomes" id="UP000765509">
    <property type="component" value="Unassembled WGS sequence"/>
</dbReference>
<dbReference type="GO" id="GO:0006397">
    <property type="term" value="P:mRNA processing"/>
    <property type="evidence" value="ECO:0007669"/>
    <property type="project" value="UniProtKB-KW"/>
</dbReference>
<reference evidence="5" key="1">
    <citation type="submission" date="2021-03" db="EMBL/GenBank/DDBJ databases">
        <title>Draft genome sequence of rust myrtle Austropuccinia psidii MF-1, a brazilian biotype.</title>
        <authorList>
            <person name="Quecine M.C."/>
            <person name="Pachon D.M.R."/>
            <person name="Bonatelli M.L."/>
            <person name="Correr F.H."/>
            <person name="Franceschini L.M."/>
            <person name="Leite T.F."/>
            <person name="Margarido G.R.A."/>
            <person name="Almeida C.A."/>
            <person name="Ferrarezi J.A."/>
            <person name="Labate C.A."/>
        </authorList>
    </citation>
    <scope>NUCLEOTIDE SEQUENCE</scope>
    <source>
        <strain evidence="5">MF-1</strain>
    </source>
</reference>
<dbReference type="AlphaFoldDB" id="A0A9Q3D5U8"/>
<dbReference type="Gene3D" id="4.10.60.10">
    <property type="entry name" value="Zinc finger, CCHC-type"/>
    <property type="match status" value="1"/>
</dbReference>
<evidence type="ECO:0000313" key="5">
    <source>
        <dbReference type="EMBL" id="MBW0497419.1"/>
    </source>
</evidence>
<feature type="compositionally biased region" description="Basic residues" evidence="3">
    <location>
        <begin position="125"/>
        <end position="143"/>
    </location>
</feature>
<dbReference type="EMBL" id="AVOT02014176">
    <property type="protein sequence ID" value="MBW0497419.1"/>
    <property type="molecule type" value="Genomic_DNA"/>
</dbReference>
<comment type="caution">
    <text evidence="5">The sequence shown here is derived from an EMBL/GenBank/DDBJ whole genome shotgun (WGS) entry which is preliminary data.</text>
</comment>
<feature type="domain" description="CCHC-type" evidence="4">
    <location>
        <begin position="142"/>
        <end position="158"/>
    </location>
</feature>
<dbReference type="InterPro" id="IPR001878">
    <property type="entry name" value="Znf_CCHC"/>
</dbReference>
<keyword evidence="2" id="KW-0479">Metal-binding</keyword>
<organism evidence="5 6">
    <name type="scientific">Austropuccinia psidii MF-1</name>
    <dbReference type="NCBI Taxonomy" id="1389203"/>
    <lineage>
        <taxon>Eukaryota</taxon>
        <taxon>Fungi</taxon>
        <taxon>Dikarya</taxon>
        <taxon>Basidiomycota</taxon>
        <taxon>Pucciniomycotina</taxon>
        <taxon>Pucciniomycetes</taxon>
        <taxon>Pucciniales</taxon>
        <taxon>Sphaerophragmiaceae</taxon>
        <taxon>Austropuccinia</taxon>
    </lineage>
</organism>
<keyword evidence="1" id="KW-0507">mRNA processing</keyword>
<protein>
    <recommendedName>
        <fullName evidence="4">CCHC-type domain-containing protein</fullName>
    </recommendedName>
</protein>
<evidence type="ECO:0000313" key="6">
    <source>
        <dbReference type="Proteomes" id="UP000765509"/>
    </source>
</evidence>
<dbReference type="OrthoDB" id="3250101at2759"/>
<feature type="region of interest" description="Disordered" evidence="3">
    <location>
        <begin position="114"/>
        <end position="143"/>
    </location>
</feature>
<dbReference type="GO" id="GO:0003676">
    <property type="term" value="F:nucleic acid binding"/>
    <property type="evidence" value="ECO:0007669"/>
    <property type="project" value="InterPro"/>
</dbReference>
<proteinExistence type="predicted"/>
<evidence type="ECO:0000256" key="1">
    <source>
        <dbReference type="ARBA" id="ARBA00022664"/>
    </source>
</evidence>
<gene>
    <name evidence="5" type="ORF">O181_037134</name>
</gene>
<keyword evidence="2" id="KW-0862">Zinc</keyword>
<evidence type="ECO:0000256" key="3">
    <source>
        <dbReference type="SAM" id="MobiDB-lite"/>
    </source>
</evidence>
<sequence>MQQDHGKDFWPWCKEQIITKWANDSWRFNMENHFEEAILNIDRDRPKPWFFKQKDRLTSLHLDMSEKMIYKRRLRKCAGDLQNAIRSRCIEPFSTEDYINSMENITTRAKIGRNWYKPPMNNKTSGKKITKPNKAHKKTPLKCHKCGSKSHLANNCPKNTRISEIEIDKVEDTKEMNNVSLHDSDSGPSEEEEVPDELSIENINVSFEVTEVHIHLQQYSDECMDLIHVQDAKMQKAEHARVKGYTARSSCITNIVINNKEVKLHTTQAVFVLV</sequence>
<feature type="region of interest" description="Disordered" evidence="3">
    <location>
        <begin position="171"/>
        <end position="193"/>
    </location>
</feature>
<keyword evidence="6" id="KW-1185">Reference proteome</keyword>
<keyword evidence="2" id="KW-0863">Zinc-finger</keyword>
<dbReference type="GO" id="GO:0008270">
    <property type="term" value="F:zinc ion binding"/>
    <property type="evidence" value="ECO:0007669"/>
    <property type="project" value="UniProtKB-KW"/>
</dbReference>
<dbReference type="InterPro" id="IPR036875">
    <property type="entry name" value="Znf_CCHC_sf"/>
</dbReference>
<dbReference type="SUPFAM" id="SSF57756">
    <property type="entry name" value="Retrovirus zinc finger-like domains"/>
    <property type="match status" value="1"/>
</dbReference>
<evidence type="ECO:0000256" key="2">
    <source>
        <dbReference type="PROSITE-ProRule" id="PRU00047"/>
    </source>
</evidence>
<accession>A0A9Q3D5U8</accession>
<evidence type="ECO:0000259" key="4">
    <source>
        <dbReference type="PROSITE" id="PS50158"/>
    </source>
</evidence>